<organism evidence="1 2">
    <name type="scientific">Gymnopus androsaceus JB14</name>
    <dbReference type="NCBI Taxonomy" id="1447944"/>
    <lineage>
        <taxon>Eukaryota</taxon>
        <taxon>Fungi</taxon>
        <taxon>Dikarya</taxon>
        <taxon>Basidiomycota</taxon>
        <taxon>Agaricomycotina</taxon>
        <taxon>Agaricomycetes</taxon>
        <taxon>Agaricomycetidae</taxon>
        <taxon>Agaricales</taxon>
        <taxon>Marasmiineae</taxon>
        <taxon>Omphalotaceae</taxon>
        <taxon>Gymnopus</taxon>
    </lineage>
</organism>
<name>A0A6A4GYK8_9AGAR</name>
<dbReference type="Proteomes" id="UP000799118">
    <property type="component" value="Unassembled WGS sequence"/>
</dbReference>
<evidence type="ECO:0000313" key="2">
    <source>
        <dbReference type="Proteomes" id="UP000799118"/>
    </source>
</evidence>
<gene>
    <name evidence="1" type="ORF">BT96DRAFT_946041</name>
</gene>
<proteinExistence type="predicted"/>
<reference evidence="1" key="1">
    <citation type="journal article" date="2019" name="Environ. Microbiol.">
        <title>Fungal ecological strategies reflected in gene transcription - a case study of two litter decomposers.</title>
        <authorList>
            <person name="Barbi F."/>
            <person name="Kohler A."/>
            <person name="Barry K."/>
            <person name="Baskaran P."/>
            <person name="Daum C."/>
            <person name="Fauchery L."/>
            <person name="Ihrmark K."/>
            <person name="Kuo A."/>
            <person name="LaButti K."/>
            <person name="Lipzen A."/>
            <person name="Morin E."/>
            <person name="Grigoriev I.V."/>
            <person name="Henrissat B."/>
            <person name="Lindahl B."/>
            <person name="Martin F."/>
        </authorList>
    </citation>
    <scope>NUCLEOTIDE SEQUENCE</scope>
    <source>
        <strain evidence="1">JB14</strain>
    </source>
</reference>
<dbReference type="AlphaFoldDB" id="A0A6A4GYK8"/>
<dbReference type="OrthoDB" id="3263473at2759"/>
<sequence>MLSWIWFTASGSEVLEDNVNENLCAEWCKACARVHCYWEEIKLIDEEMGHAVAFTKWRGDWWLKQVNLCQNVSAEARDSLKAYGRQQSAIEQEQAQVWEAEWLLVCAQVRGVLVYLDGESEIPTGSRNVELEDDDDEFELFNN</sequence>
<keyword evidence="2" id="KW-1185">Reference proteome</keyword>
<accession>A0A6A4GYK8</accession>
<evidence type="ECO:0000313" key="1">
    <source>
        <dbReference type="EMBL" id="KAE9390543.1"/>
    </source>
</evidence>
<protein>
    <submittedName>
        <fullName evidence="1">Uncharacterized protein</fullName>
    </submittedName>
</protein>
<dbReference type="EMBL" id="ML769654">
    <property type="protein sequence ID" value="KAE9390543.1"/>
    <property type="molecule type" value="Genomic_DNA"/>
</dbReference>